<gene>
    <name evidence="3" type="ORF">JQV55_20305</name>
</gene>
<feature type="modified residue" description="4-aspartylphosphate" evidence="1">
    <location>
        <position position="64"/>
    </location>
</feature>
<dbReference type="GO" id="GO:0000160">
    <property type="term" value="P:phosphorelay signal transduction system"/>
    <property type="evidence" value="ECO:0007669"/>
    <property type="project" value="InterPro"/>
</dbReference>
<evidence type="ECO:0000313" key="3">
    <source>
        <dbReference type="EMBL" id="MBM1715924.1"/>
    </source>
</evidence>
<dbReference type="Gene3D" id="3.40.50.2300">
    <property type="match status" value="1"/>
</dbReference>
<evidence type="ECO:0000313" key="4">
    <source>
        <dbReference type="Proteomes" id="UP000732193"/>
    </source>
</evidence>
<protein>
    <submittedName>
        <fullName evidence="3">Response regulator</fullName>
    </submittedName>
</protein>
<dbReference type="AlphaFoldDB" id="A0AAE2W1S3"/>
<dbReference type="PANTHER" id="PTHR44520:SF2">
    <property type="entry name" value="RESPONSE REGULATOR RCP1"/>
    <property type="match status" value="1"/>
</dbReference>
<dbReference type="Pfam" id="PF00072">
    <property type="entry name" value="Response_reg"/>
    <property type="match status" value="1"/>
</dbReference>
<accession>A0AAE2W1S3</accession>
<name>A0AAE2W1S3_9RHOB</name>
<keyword evidence="4" id="KW-1185">Reference proteome</keyword>
<evidence type="ECO:0000259" key="2">
    <source>
        <dbReference type="PROSITE" id="PS50110"/>
    </source>
</evidence>
<comment type="caution">
    <text evidence="3">The sequence shown here is derived from an EMBL/GenBank/DDBJ whole genome shotgun (WGS) entry which is preliminary data.</text>
</comment>
<dbReference type="SUPFAM" id="SSF52172">
    <property type="entry name" value="CheY-like"/>
    <property type="match status" value="1"/>
</dbReference>
<keyword evidence="1" id="KW-0597">Phosphoprotein</keyword>
<dbReference type="PROSITE" id="PS50110">
    <property type="entry name" value="RESPONSE_REGULATORY"/>
    <property type="match status" value="1"/>
</dbReference>
<evidence type="ECO:0000256" key="1">
    <source>
        <dbReference type="PROSITE-ProRule" id="PRU00169"/>
    </source>
</evidence>
<dbReference type="PANTHER" id="PTHR44520">
    <property type="entry name" value="RESPONSE REGULATOR RCP1-RELATED"/>
    <property type="match status" value="1"/>
</dbReference>
<dbReference type="EMBL" id="JAFBRM010000012">
    <property type="protein sequence ID" value="MBM1715924.1"/>
    <property type="molecule type" value="Genomic_DNA"/>
</dbReference>
<reference evidence="3 4" key="1">
    <citation type="submission" date="2021-01" db="EMBL/GenBank/DDBJ databases">
        <title>Diatom-associated Roseobacters Show Island Model of Population Structure.</title>
        <authorList>
            <person name="Qu L."/>
            <person name="Feng X."/>
            <person name="Chen Y."/>
            <person name="Li L."/>
            <person name="Wang X."/>
            <person name="Hu Z."/>
            <person name="Wang H."/>
            <person name="Luo H."/>
        </authorList>
    </citation>
    <scope>NUCLEOTIDE SEQUENCE [LARGE SCALE GENOMIC DNA]</scope>
    <source>
        <strain evidence="3 4">TR60-84</strain>
    </source>
</reference>
<dbReference type="Proteomes" id="UP000732193">
    <property type="component" value="Unassembled WGS sequence"/>
</dbReference>
<sequence>MNKIPVAVVDDDSADRYIVKRRLSKAEGFEDVTEFTGGHELLERFFSDQLDTTSQDLPLLILMDINMPQMDGFETIEEMQKRRTKGYGPESMVVMMFTSSNNPSDRERAGNLDLVKGFITKPLDGSGAEVIRTLYYA</sequence>
<dbReference type="InterPro" id="IPR001789">
    <property type="entry name" value="Sig_transdc_resp-reg_receiver"/>
</dbReference>
<feature type="domain" description="Response regulatory" evidence="2">
    <location>
        <begin position="5"/>
        <end position="136"/>
    </location>
</feature>
<dbReference type="InterPro" id="IPR052893">
    <property type="entry name" value="TCS_response_regulator"/>
</dbReference>
<dbReference type="SMART" id="SM00448">
    <property type="entry name" value="REC"/>
    <property type="match status" value="1"/>
</dbReference>
<dbReference type="RefSeq" id="WP_203243622.1">
    <property type="nucleotide sequence ID" value="NZ_JAFBRH010000012.1"/>
</dbReference>
<proteinExistence type="predicted"/>
<organism evidence="3 4">
    <name type="scientific">Sulfitobacter geojensis</name>
    <dbReference type="NCBI Taxonomy" id="1342299"/>
    <lineage>
        <taxon>Bacteria</taxon>
        <taxon>Pseudomonadati</taxon>
        <taxon>Pseudomonadota</taxon>
        <taxon>Alphaproteobacteria</taxon>
        <taxon>Rhodobacterales</taxon>
        <taxon>Roseobacteraceae</taxon>
        <taxon>Sulfitobacter</taxon>
    </lineage>
</organism>
<dbReference type="InterPro" id="IPR011006">
    <property type="entry name" value="CheY-like_superfamily"/>
</dbReference>